<protein>
    <submittedName>
        <fullName evidence="8">Fungal specific transcription factor</fullName>
    </submittedName>
</protein>
<gene>
    <name evidence="8" type="ORF">SAPIO_CDS6802</name>
</gene>
<feature type="compositionally biased region" description="Polar residues" evidence="6">
    <location>
        <begin position="744"/>
        <end position="780"/>
    </location>
</feature>
<dbReference type="EMBL" id="JOWA01000107">
    <property type="protein sequence ID" value="KEZ41808.1"/>
    <property type="molecule type" value="Genomic_DNA"/>
</dbReference>
<comment type="subcellular location">
    <subcellularLocation>
        <location evidence="1">Nucleus</location>
    </subcellularLocation>
</comment>
<feature type="domain" description="Zn(2)-C6 fungal-type" evidence="7">
    <location>
        <begin position="49"/>
        <end position="79"/>
    </location>
</feature>
<evidence type="ECO:0000256" key="2">
    <source>
        <dbReference type="ARBA" id="ARBA00022723"/>
    </source>
</evidence>
<keyword evidence="2" id="KW-0479">Metal-binding</keyword>
<evidence type="ECO:0000256" key="4">
    <source>
        <dbReference type="ARBA" id="ARBA00023163"/>
    </source>
</evidence>
<dbReference type="VEuPathDB" id="FungiDB:SAPIO_CDS6802"/>
<dbReference type="Pfam" id="PF00172">
    <property type="entry name" value="Zn_clus"/>
    <property type="match status" value="1"/>
</dbReference>
<dbReference type="SMART" id="SM00906">
    <property type="entry name" value="Fungal_trans"/>
    <property type="match status" value="1"/>
</dbReference>
<keyword evidence="3" id="KW-0805">Transcription regulation</keyword>
<dbReference type="CDD" id="cd14653">
    <property type="entry name" value="ZIP_Gal4p-like"/>
    <property type="match status" value="1"/>
</dbReference>
<dbReference type="OMA" id="ISVAHCQ"/>
<sequence>MSSSTATPPENDVVEIPPPSQRRPRSPNADGAVREPTDNSSVPKPKRLACMICRRRKLKCDGVRPSCSTCSRLGHSCAYDEVRRKSGPKRGYVKALEERLKQVETLLKTQEPNASLANPSKSIPIPLENGVGRSQPPGAPTNFAVPNPSIPMASDQDRWQFNGESPQTAAVEEFNFNGNVPMNMNNMNGTFTWEMIGLGLEEPLPTQDTIDELHQLYFEKIHPSVPMIHKYRYLAAMNLAPNQRPPVALRYAIWTLACSITDKYSDLKDLFYQRARKYVEADYIKGYGEHMISVAHCQTHVLLACYELKMMYFPRAWMNTGAAVRLCQMVGLHRLDGAGLDVKQCLPPPRDWTEREERRRTFWMAFCEDRYSSIGTGWPMSVDERDIMTNLPASEEAFEMSRPEQTQSLQDAMSPSGATKLSSFGSIVLMASLFGRNLIHLHRPDPDDRDHDLNGEFWKRHRQMDHILLNTSLCLPPQLKLPAGMSNPNIVFTNMSIHTSTICLHQAAIFKADKHKLPGSVSSESKVRCITAANEIASIMRMISHTDLSSINPFVCFCLYVAARVFVQYLKSRPDDSQTADSLRFLLSAMNALKRKNPLTESFLVQLDVDLEALAMRIPKLKTAFPRSTDSPAPKFSAPSSDAVRNCENPDGVGGIMAYRNECHFMRAEEDDADPRNAPNIVDPELERQNSASTGLTPEGQNFGTQSWMAEQQMGPAREAHGMPMQGMSVMQPGSAGMVGFVQSEGSGDSNDISVSPGAQSSGPTPNSSHASDPSKSRSAGGQVGGSGSNSFNASPAPTHQTIPSQPGGVDGAPANFYGANAFGISNPGMAPNQRYAVPQPAMADFGMAGGWSDMPGQQGIEPVAEGVLRSLMNMGPMDAMDLSSWESGN</sequence>
<dbReference type="PANTHER" id="PTHR47338">
    <property type="entry name" value="ZN(II)2CYS6 TRANSCRIPTION FACTOR (EUROFUNG)-RELATED"/>
    <property type="match status" value="1"/>
</dbReference>
<name>A0A084G396_PSEDA</name>
<feature type="region of interest" description="Disordered" evidence="6">
    <location>
        <begin position="1"/>
        <end position="44"/>
    </location>
</feature>
<dbReference type="PROSITE" id="PS00463">
    <property type="entry name" value="ZN2_CY6_FUNGAL_1"/>
    <property type="match status" value="1"/>
</dbReference>
<dbReference type="GeneID" id="27725874"/>
<evidence type="ECO:0000313" key="9">
    <source>
        <dbReference type="Proteomes" id="UP000028545"/>
    </source>
</evidence>
<keyword evidence="5" id="KW-0539">Nucleus</keyword>
<reference evidence="8 9" key="1">
    <citation type="journal article" date="2014" name="Genome Announc.">
        <title>Draft genome sequence of the pathogenic fungus Scedosporium apiospermum.</title>
        <authorList>
            <person name="Vandeputte P."/>
            <person name="Ghamrawi S."/>
            <person name="Rechenmann M."/>
            <person name="Iltis A."/>
            <person name="Giraud S."/>
            <person name="Fleury M."/>
            <person name="Thornton C."/>
            <person name="Delhaes L."/>
            <person name="Meyer W."/>
            <person name="Papon N."/>
            <person name="Bouchara J.P."/>
        </authorList>
    </citation>
    <scope>NUCLEOTIDE SEQUENCE [LARGE SCALE GENOMIC DNA]</scope>
    <source>
        <strain evidence="8 9">IHEM 14462</strain>
    </source>
</reference>
<dbReference type="KEGG" id="sapo:SAPIO_CDS6802"/>
<evidence type="ECO:0000256" key="5">
    <source>
        <dbReference type="ARBA" id="ARBA00023242"/>
    </source>
</evidence>
<dbReference type="GO" id="GO:0003677">
    <property type="term" value="F:DNA binding"/>
    <property type="evidence" value="ECO:0007669"/>
    <property type="project" value="InterPro"/>
</dbReference>
<evidence type="ECO:0000256" key="1">
    <source>
        <dbReference type="ARBA" id="ARBA00004123"/>
    </source>
</evidence>
<dbReference type="InterPro" id="IPR050815">
    <property type="entry name" value="TF_fung"/>
</dbReference>
<dbReference type="Gene3D" id="4.10.240.10">
    <property type="entry name" value="Zn(2)-C6 fungal-type DNA-binding domain"/>
    <property type="match status" value="1"/>
</dbReference>
<dbReference type="CDD" id="cd12148">
    <property type="entry name" value="fungal_TF_MHR"/>
    <property type="match status" value="1"/>
</dbReference>
<dbReference type="PANTHER" id="PTHR47338:SF10">
    <property type="entry name" value="TRANSCRIPTION FACTOR DOMAIN-CONTAINING PROTEIN-RELATED"/>
    <property type="match status" value="1"/>
</dbReference>
<organism evidence="8 9">
    <name type="scientific">Pseudallescheria apiosperma</name>
    <name type="common">Scedosporium apiospermum</name>
    <dbReference type="NCBI Taxonomy" id="563466"/>
    <lineage>
        <taxon>Eukaryota</taxon>
        <taxon>Fungi</taxon>
        <taxon>Dikarya</taxon>
        <taxon>Ascomycota</taxon>
        <taxon>Pezizomycotina</taxon>
        <taxon>Sordariomycetes</taxon>
        <taxon>Hypocreomycetidae</taxon>
        <taxon>Microascales</taxon>
        <taxon>Microascaceae</taxon>
        <taxon>Scedosporium</taxon>
    </lineage>
</organism>
<dbReference type="GO" id="GO:0005634">
    <property type="term" value="C:nucleus"/>
    <property type="evidence" value="ECO:0007669"/>
    <property type="project" value="UniProtKB-SubCell"/>
</dbReference>
<dbReference type="OrthoDB" id="5600212at2759"/>
<keyword evidence="9" id="KW-1185">Reference proteome</keyword>
<dbReference type="SMART" id="SM00066">
    <property type="entry name" value="GAL4"/>
    <property type="match status" value="1"/>
</dbReference>
<dbReference type="RefSeq" id="XP_016641607.1">
    <property type="nucleotide sequence ID" value="XM_016788808.1"/>
</dbReference>
<dbReference type="InterPro" id="IPR007219">
    <property type="entry name" value="XnlR_reg_dom"/>
</dbReference>
<evidence type="ECO:0000256" key="6">
    <source>
        <dbReference type="SAM" id="MobiDB-lite"/>
    </source>
</evidence>
<dbReference type="CDD" id="cd00067">
    <property type="entry name" value="GAL4"/>
    <property type="match status" value="1"/>
</dbReference>
<comment type="caution">
    <text evidence="8">The sequence shown here is derived from an EMBL/GenBank/DDBJ whole genome shotgun (WGS) entry which is preliminary data.</text>
</comment>
<keyword evidence="4" id="KW-0804">Transcription</keyword>
<evidence type="ECO:0000256" key="3">
    <source>
        <dbReference type="ARBA" id="ARBA00023015"/>
    </source>
</evidence>
<dbReference type="PROSITE" id="PS50048">
    <property type="entry name" value="ZN2_CY6_FUNGAL_2"/>
    <property type="match status" value="1"/>
</dbReference>
<dbReference type="GO" id="GO:0008270">
    <property type="term" value="F:zinc ion binding"/>
    <property type="evidence" value="ECO:0007669"/>
    <property type="project" value="InterPro"/>
</dbReference>
<dbReference type="AlphaFoldDB" id="A0A084G396"/>
<feature type="region of interest" description="Disordered" evidence="6">
    <location>
        <begin position="726"/>
        <end position="812"/>
    </location>
</feature>
<dbReference type="SUPFAM" id="SSF57701">
    <property type="entry name" value="Zn2/Cys6 DNA-binding domain"/>
    <property type="match status" value="1"/>
</dbReference>
<dbReference type="Pfam" id="PF04082">
    <property type="entry name" value="Fungal_trans"/>
    <property type="match status" value="1"/>
</dbReference>
<accession>A0A084G396</accession>
<evidence type="ECO:0000259" key="7">
    <source>
        <dbReference type="PROSITE" id="PS50048"/>
    </source>
</evidence>
<dbReference type="InterPro" id="IPR036864">
    <property type="entry name" value="Zn2-C6_fun-type_DNA-bd_sf"/>
</dbReference>
<proteinExistence type="predicted"/>
<dbReference type="HOGENOM" id="CLU_011017_0_0_1"/>
<dbReference type="GO" id="GO:0000981">
    <property type="term" value="F:DNA-binding transcription factor activity, RNA polymerase II-specific"/>
    <property type="evidence" value="ECO:0007669"/>
    <property type="project" value="InterPro"/>
</dbReference>
<feature type="compositionally biased region" description="Polar residues" evidence="6">
    <location>
        <begin position="789"/>
        <end position="805"/>
    </location>
</feature>
<evidence type="ECO:0000313" key="8">
    <source>
        <dbReference type="EMBL" id="KEZ41808.1"/>
    </source>
</evidence>
<dbReference type="Proteomes" id="UP000028545">
    <property type="component" value="Unassembled WGS sequence"/>
</dbReference>
<dbReference type="InterPro" id="IPR001138">
    <property type="entry name" value="Zn2Cys6_DnaBD"/>
</dbReference>
<dbReference type="GO" id="GO:0006351">
    <property type="term" value="P:DNA-templated transcription"/>
    <property type="evidence" value="ECO:0007669"/>
    <property type="project" value="InterPro"/>
</dbReference>